<keyword evidence="1" id="KW-1133">Transmembrane helix</keyword>
<feature type="transmembrane region" description="Helical" evidence="1">
    <location>
        <begin position="36"/>
        <end position="58"/>
    </location>
</feature>
<protein>
    <recommendedName>
        <fullName evidence="3">Nicotinamide mononucleotide transporter PnuC</fullName>
    </recommendedName>
</protein>
<gene>
    <name evidence="2" type="ORF">GALL_203920</name>
</gene>
<sequence length="87" mass="10233">MEFYGLPWWNWLLQAIGLVSSYAGAELNSRLDFRGFYIWIFSNIVLFTVHATSSLWLLCLLDVGYLRLNLRGILHWKRQLAPMRRGS</sequence>
<name>A0A1J5RPG4_9ZZZZ</name>
<organism evidence="2">
    <name type="scientific">mine drainage metagenome</name>
    <dbReference type="NCBI Taxonomy" id="410659"/>
    <lineage>
        <taxon>unclassified sequences</taxon>
        <taxon>metagenomes</taxon>
        <taxon>ecological metagenomes</taxon>
    </lineage>
</organism>
<dbReference type="EMBL" id="MLJW01000130">
    <property type="protein sequence ID" value="OIQ97633.1"/>
    <property type="molecule type" value="Genomic_DNA"/>
</dbReference>
<evidence type="ECO:0008006" key="3">
    <source>
        <dbReference type="Google" id="ProtNLM"/>
    </source>
</evidence>
<evidence type="ECO:0000313" key="2">
    <source>
        <dbReference type="EMBL" id="OIQ97633.1"/>
    </source>
</evidence>
<comment type="caution">
    <text evidence="2">The sequence shown here is derived from an EMBL/GenBank/DDBJ whole genome shotgun (WGS) entry which is preliminary data.</text>
</comment>
<reference evidence="2" key="1">
    <citation type="submission" date="2016-10" db="EMBL/GenBank/DDBJ databases">
        <title>Sequence of Gallionella enrichment culture.</title>
        <authorList>
            <person name="Poehlein A."/>
            <person name="Muehling M."/>
            <person name="Daniel R."/>
        </authorList>
    </citation>
    <scope>NUCLEOTIDE SEQUENCE</scope>
</reference>
<evidence type="ECO:0000256" key="1">
    <source>
        <dbReference type="SAM" id="Phobius"/>
    </source>
</evidence>
<dbReference type="AlphaFoldDB" id="A0A1J5RPG4"/>
<accession>A0A1J5RPG4</accession>
<keyword evidence="1" id="KW-0812">Transmembrane</keyword>
<proteinExistence type="predicted"/>
<keyword evidence="1" id="KW-0472">Membrane</keyword>